<dbReference type="AlphaFoldDB" id="A0A1S1YXU1"/>
<dbReference type="EMBL" id="JRYR02000001">
    <property type="protein sequence ID" value="OHX65829.1"/>
    <property type="molecule type" value="Genomic_DNA"/>
</dbReference>
<dbReference type="Proteomes" id="UP000179797">
    <property type="component" value="Unassembled WGS sequence"/>
</dbReference>
<reference evidence="3 4" key="1">
    <citation type="journal article" date="2012" name="Int. J. Syst. Evol. Microbiol.">
        <title>Flammeovirga pacifica sp. nov., isolated from deep-sea sediment.</title>
        <authorList>
            <person name="Xu H."/>
            <person name="Fu Y."/>
            <person name="Yang N."/>
            <person name="Ding Z."/>
            <person name="Lai Q."/>
            <person name="Zeng R."/>
        </authorList>
    </citation>
    <scope>NUCLEOTIDE SEQUENCE [LARGE SCALE GENOMIC DNA]</scope>
    <source>
        <strain evidence="4">DSM 24597 / LMG 26175 / WPAGA1</strain>
    </source>
</reference>
<feature type="region of interest" description="Disordered" evidence="1">
    <location>
        <begin position="360"/>
        <end position="441"/>
    </location>
</feature>
<protein>
    <recommendedName>
        <fullName evidence="5">Galanin</fullName>
    </recommendedName>
</protein>
<feature type="transmembrane region" description="Helical" evidence="2">
    <location>
        <begin position="34"/>
        <end position="53"/>
    </location>
</feature>
<name>A0A1S1YXU1_FLAPC</name>
<evidence type="ECO:0000256" key="1">
    <source>
        <dbReference type="SAM" id="MobiDB-lite"/>
    </source>
</evidence>
<keyword evidence="2" id="KW-1133">Transmembrane helix</keyword>
<evidence type="ECO:0000313" key="4">
    <source>
        <dbReference type="Proteomes" id="UP000179797"/>
    </source>
</evidence>
<sequence>MKSFVSFKEYFKQNIQHQLEELEKKRYAMHNKRLQFGGLTFLFLFFTWVLIYLGQINIYGLYFMIIFAPFFSYTYFQTHYQDDTIEIEYKELVVREMMKFMDPSLNYDPEGFIPLDEWKKSGIHPLIPDLYTGDDLISGSIEGTSMRVSEIQAATQLPPKKNKVLDKIKEQEPKYNTYFHGFFMIFELQEEVKTDVYVFNDDIQEQWGHVGRLIEESDPRYGNYVPIRDINFRKKFKVYAKNRALAEVTLKDNFISKLSEISHHFKAKANCTLRGKHLYVFLDVRKELFKVDTTHSLTRSFILKSIYRDLSMLISVAHTLNDPVPQNDQEQSFSSFDNNFGSSTNEFIQDEVLDFNAQNSSDFEEEEEGEYEADQMEDDFGDHLEKSDDELFGTASQESEDDISPSQHMEEFDFEKMMSEKGDQLPIHFDNDNNYEDEEKE</sequence>
<evidence type="ECO:0000313" key="3">
    <source>
        <dbReference type="EMBL" id="OHX65829.1"/>
    </source>
</evidence>
<gene>
    <name evidence="3" type="ORF">NH26_05420</name>
</gene>
<keyword evidence="4" id="KW-1185">Reference proteome</keyword>
<dbReference type="STRING" id="915059.NH26_05420"/>
<keyword evidence="2" id="KW-0812">Transmembrane</keyword>
<keyword evidence="2" id="KW-0472">Membrane</keyword>
<proteinExistence type="predicted"/>
<evidence type="ECO:0008006" key="5">
    <source>
        <dbReference type="Google" id="ProtNLM"/>
    </source>
</evidence>
<dbReference type="OrthoDB" id="975030at2"/>
<dbReference type="Pfam" id="PF11335">
    <property type="entry name" value="DUF3137"/>
    <property type="match status" value="1"/>
</dbReference>
<feature type="compositionally biased region" description="Basic and acidic residues" evidence="1">
    <location>
        <begin position="408"/>
        <end position="423"/>
    </location>
</feature>
<evidence type="ECO:0000256" key="2">
    <source>
        <dbReference type="SAM" id="Phobius"/>
    </source>
</evidence>
<dbReference type="InterPro" id="IPR021484">
    <property type="entry name" value="DUF3137"/>
</dbReference>
<dbReference type="RefSeq" id="WP_044219254.1">
    <property type="nucleotide sequence ID" value="NZ_JRYR02000001.1"/>
</dbReference>
<feature type="compositionally biased region" description="Acidic residues" evidence="1">
    <location>
        <begin position="362"/>
        <end position="380"/>
    </location>
</feature>
<comment type="caution">
    <text evidence="3">The sequence shown here is derived from an EMBL/GenBank/DDBJ whole genome shotgun (WGS) entry which is preliminary data.</text>
</comment>
<accession>A0A1S1YXU1</accession>
<organism evidence="3 4">
    <name type="scientific">Flammeovirga pacifica</name>
    <dbReference type="NCBI Taxonomy" id="915059"/>
    <lineage>
        <taxon>Bacteria</taxon>
        <taxon>Pseudomonadati</taxon>
        <taxon>Bacteroidota</taxon>
        <taxon>Cytophagia</taxon>
        <taxon>Cytophagales</taxon>
        <taxon>Flammeovirgaceae</taxon>
        <taxon>Flammeovirga</taxon>
    </lineage>
</organism>